<keyword evidence="1" id="KW-0472">Membrane</keyword>
<accession>A0ABR7LDC8</accession>
<reference evidence="2 3" key="1">
    <citation type="submission" date="2020-06" db="EMBL/GenBank/DDBJ databases">
        <title>Actinokineospora xiongansis sp. nov., isolated from soil of Baiyangdian.</title>
        <authorList>
            <person name="Zhang X."/>
        </authorList>
    </citation>
    <scope>NUCLEOTIDE SEQUENCE [LARGE SCALE GENOMIC DNA]</scope>
    <source>
        <strain evidence="2 3">HBU206404</strain>
    </source>
</reference>
<feature type="transmembrane region" description="Helical" evidence="1">
    <location>
        <begin position="61"/>
        <end position="80"/>
    </location>
</feature>
<dbReference type="EMBL" id="JABVED010000016">
    <property type="protein sequence ID" value="MBC6450396.1"/>
    <property type="molecule type" value="Genomic_DNA"/>
</dbReference>
<organism evidence="2 3">
    <name type="scientific">Actinokineospora xionganensis</name>
    <dbReference type="NCBI Taxonomy" id="2684470"/>
    <lineage>
        <taxon>Bacteria</taxon>
        <taxon>Bacillati</taxon>
        <taxon>Actinomycetota</taxon>
        <taxon>Actinomycetes</taxon>
        <taxon>Pseudonocardiales</taxon>
        <taxon>Pseudonocardiaceae</taxon>
        <taxon>Actinokineospora</taxon>
    </lineage>
</organism>
<evidence type="ECO:0000313" key="2">
    <source>
        <dbReference type="EMBL" id="MBC6450396.1"/>
    </source>
</evidence>
<keyword evidence="1" id="KW-1133">Transmembrane helix</keyword>
<feature type="transmembrane region" description="Helical" evidence="1">
    <location>
        <begin position="33"/>
        <end position="49"/>
    </location>
</feature>
<keyword evidence="1" id="KW-0812">Transmembrane</keyword>
<keyword evidence="3" id="KW-1185">Reference proteome</keyword>
<evidence type="ECO:0000256" key="1">
    <source>
        <dbReference type="SAM" id="Phobius"/>
    </source>
</evidence>
<proteinExistence type="predicted"/>
<sequence length="82" mass="8457">MSGALTLGLCVLALVVVGLQLLASSKGMPGPGFPVVLGHAVAAIAAVVFQRQADRRQGSVAVLPVLLVAALTAATIWFFWWS</sequence>
<gene>
    <name evidence="2" type="ORF">GPZ80_24870</name>
</gene>
<protein>
    <submittedName>
        <fullName evidence="2">Uncharacterized protein</fullName>
    </submittedName>
</protein>
<comment type="caution">
    <text evidence="2">The sequence shown here is derived from an EMBL/GenBank/DDBJ whole genome shotgun (WGS) entry which is preliminary data.</text>
</comment>
<dbReference type="Proteomes" id="UP000734823">
    <property type="component" value="Unassembled WGS sequence"/>
</dbReference>
<name>A0ABR7LDC8_9PSEU</name>
<evidence type="ECO:0000313" key="3">
    <source>
        <dbReference type="Proteomes" id="UP000734823"/>
    </source>
</evidence>